<keyword evidence="5" id="KW-1185">Reference proteome</keyword>
<evidence type="ECO:0000256" key="1">
    <source>
        <dbReference type="RuleBase" id="RU003513"/>
    </source>
</evidence>
<dbReference type="InterPro" id="IPR049945">
    <property type="entry name" value="AAA_22"/>
</dbReference>
<feature type="domain" description="AAA+ ATPase" evidence="3">
    <location>
        <begin position="42"/>
        <end position="209"/>
    </location>
</feature>
<dbReference type="RefSeq" id="WP_173804649.1">
    <property type="nucleotide sequence ID" value="NZ_JABSNM010000005.1"/>
</dbReference>
<name>A0ABX2G2N2_9BURK</name>
<proteinExistence type="inferred from homology"/>
<gene>
    <name evidence="4" type="ORF">HNQ01_001404</name>
</gene>
<dbReference type="PANTHER" id="PTHR35894:SF1">
    <property type="entry name" value="PHOSPHORIBULOKINASE _ URIDINE KINASE FAMILY"/>
    <property type="match status" value="1"/>
</dbReference>
<dbReference type="Proteomes" id="UP001516061">
    <property type="component" value="Unassembled WGS sequence"/>
</dbReference>
<dbReference type="Gene3D" id="3.40.50.300">
    <property type="entry name" value="P-loop containing nucleotide triphosphate hydrolases"/>
    <property type="match status" value="1"/>
</dbReference>
<dbReference type="SUPFAM" id="SSF52540">
    <property type="entry name" value="P-loop containing nucleoside triphosphate hydrolases"/>
    <property type="match status" value="1"/>
</dbReference>
<evidence type="ECO:0000259" key="3">
    <source>
        <dbReference type="SMART" id="SM00382"/>
    </source>
</evidence>
<dbReference type="Gene3D" id="3.40.50.2000">
    <property type="entry name" value="Glycogen Phosphorylase B"/>
    <property type="match status" value="1"/>
</dbReference>
<feature type="compositionally biased region" description="Pro residues" evidence="2">
    <location>
        <begin position="322"/>
        <end position="335"/>
    </location>
</feature>
<dbReference type="InterPro" id="IPR017466">
    <property type="entry name" value="XrtA-assoc_ATPase-like"/>
</dbReference>
<dbReference type="InterPro" id="IPR027417">
    <property type="entry name" value="P-loop_NTPase"/>
</dbReference>
<organism evidence="4 5">
    <name type="scientific">Sphaerotilus uruguayifluvii</name>
    <dbReference type="NCBI Taxonomy" id="2735897"/>
    <lineage>
        <taxon>Bacteria</taxon>
        <taxon>Pseudomonadati</taxon>
        <taxon>Pseudomonadota</taxon>
        <taxon>Betaproteobacteria</taxon>
        <taxon>Burkholderiales</taxon>
        <taxon>Sphaerotilaceae</taxon>
        <taxon>Sphaerotilus</taxon>
    </lineage>
</organism>
<sequence length="808" mass="85263">MYESHFGFSGPPFQLNPDPAFYFNSRGHGRALAYLQYGVAQAEGFVVITGEIGAGKTTLVRMLLDGLDRQKVLPAQIVSTQLESGELLQSIITAFGIPAQASSSKAHLIATLEAFLTALAAQGRHALLIVDEAQNLEPRAVEELRMLSNFQLGNHALLQSFLVGQPELRRLLESPTMEQLRQRVTASCHLGPLTLAEARDYVEHRLRHVGWDGRRPAFADSAFDSLFRWSGGVPRRLNRLTNRSLLAAFLDGADTIDAELVERTAAELRSEIGEGDLAPVEPLAAASAVDAPAPAPVPVAEPVAPPPSAPVLQFIAPPAPAPVPSPAATPEPAPAPAAEAPAPATIELDERARDSLEREPLPRMALPAARLQALTSAIRAARSHADGLLARRASRDVLLCLADSTSAALKFAALAEAMAEIGRAPRMVLVSLGPLPLVWPWNGMGRVLPTLEVGLDLEWVPGDIEQSISRMTEGLGQFIEEFAPMAVLSLGSSDAMTACCLAAHQRGLPLLRLEAGTRTTGPQAWNATMIEQAADVLFVPGQAAPMGQLRRQGLQPDRLFCVPDRLESDALARLWPEVPAPSGACLRNGLPMYFGPTWSVNGVEGEPFMLVAVSLLGHPVEAARRLVEALLGAGGPMRRLWMIDAPTREALKALLAQQPALDGPVLLMPSGGPRPAGLRERIDAARLLCCEVGSLPEQIGLLCGASAALVEGGHVLADAAARLGIALAGVDVSRGVLLGTASEGPAAESPLEAATLSALLGLDGAVALRDGPVEPVSASGASVEIASYLQAWIDRLMSDRDGPLQPAA</sequence>
<evidence type="ECO:0000313" key="5">
    <source>
        <dbReference type="Proteomes" id="UP001516061"/>
    </source>
</evidence>
<dbReference type="Pfam" id="PF02350">
    <property type="entry name" value="Epimerase_2"/>
    <property type="match status" value="1"/>
</dbReference>
<protein>
    <submittedName>
        <fullName evidence="4">Secretion ATPase (PEP-CTERM system associated)</fullName>
    </submittedName>
</protein>
<comment type="similarity">
    <text evidence="1">Belongs to the UDP-N-acetylglucosamine 2-epimerase family.</text>
</comment>
<dbReference type="InterPro" id="IPR052026">
    <property type="entry name" value="ExeA_AAA_ATPase_DNA-bind"/>
</dbReference>
<dbReference type="EMBL" id="JABSNM010000005">
    <property type="protein sequence ID" value="NRT55674.1"/>
    <property type="molecule type" value="Genomic_DNA"/>
</dbReference>
<accession>A0ABX2G2N2</accession>
<dbReference type="Pfam" id="PF13401">
    <property type="entry name" value="AAA_22"/>
    <property type="match status" value="1"/>
</dbReference>
<evidence type="ECO:0000256" key="2">
    <source>
        <dbReference type="SAM" id="MobiDB-lite"/>
    </source>
</evidence>
<dbReference type="InterPro" id="IPR003331">
    <property type="entry name" value="UDP_GlcNAc_Epimerase_2_dom"/>
</dbReference>
<evidence type="ECO:0000313" key="4">
    <source>
        <dbReference type="EMBL" id="NRT55674.1"/>
    </source>
</evidence>
<dbReference type="SMART" id="SM00382">
    <property type="entry name" value="AAA"/>
    <property type="match status" value="1"/>
</dbReference>
<dbReference type="InterPro" id="IPR003593">
    <property type="entry name" value="AAA+_ATPase"/>
</dbReference>
<dbReference type="SUPFAM" id="SSF53756">
    <property type="entry name" value="UDP-Glycosyltransferase/glycogen phosphorylase"/>
    <property type="match status" value="1"/>
</dbReference>
<comment type="caution">
    <text evidence="4">The sequence shown here is derived from an EMBL/GenBank/DDBJ whole genome shotgun (WGS) entry which is preliminary data.</text>
</comment>
<keyword evidence="1" id="KW-0413">Isomerase</keyword>
<feature type="region of interest" description="Disordered" evidence="2">
    <location>
        <begin position="322"/>
        <end position="343"/>
    </location>
</feature>
<reference evidence="4 5" key="1">
    <citation type="submission" date="2020-05" db="EMBL/GenBank/DDBJ databases">
        <title>Genomic Encyclopedia of Type Strains, Phase IV (KMG-V): Genome sequencing to study the core and pangenomes of soil and plant-associated prokaryotes.</title>
        <authorList>
            <person name="Whitman W."/>
        </authorList>
    </citation>
    <scope>NUCLEOTIDE SEQUENCE [LARGE SCALE GENOMIC DNA]</scope>
    <source>
        <strain evidence="4 5">C29</strain>
    </source>
</reference>
<dbReference type="NCBIfam" id="TIGR03015">
    <property type="entry name" value="pepcterm_ATPase"/>
    <property type="match status" value="1"/>
</dbReference>
<dbReference type="PANTHER" id="PTHR35894">
    <property type="entry name" value="GENERAL SECRETION PATHWAY PROTEIN A-RELATED"/>
    <property type="match status" value="1"/>
</dbReference>